<accession>A0A427BBJ2</accession>
<gene>
    <name evidence="2" type="ORF">B296_00006934</name>
</gene>
<proteinExistence type="predicted"/>
<evidence type="ECO:0000256" key="1">
    <source>
        <dbReference type="SAM" id="MobiDB-lite"/>
    </source>
</evidence>
<protein>
    <submittedName>
        <fullName evidence="2">Uncharacterized protein</fullName>
    </submittedName>
</protein>
<comment type="caution">
    <text evidence="2">The sequence shown here is derived from an EMBL/GenBank/DDBJ whole genome shotgun (WGS) entry which is preliminary data.</text>
</comment>
<feature type="region of interest" description="Disordered" evidence="1">
    <location>
        <begin position="27"/>
        <end position="59"/>
    </location>
</feature>
<dbReference type="Proteomes" id="UP000287651">
    <property type="component" value="Unassembled WGS sequence"/>
</dbReference>
<organism evidence="2 3">
    <name type="scientific">Ensete ventricosum</name>
    <name type="common">Abyssinian banana</name>
    <name type="synonym">Musa ensete</name>
    <dbReference type="NCBI Taxonomy" id="4639"/>
    <lineage>
        <taxon>Eukaryota</taxon>
        <taxon>Viridiplantae</taxon>
        <taxon>Streptophyta</taxon>
        <taxon>Embryophyta</taxon>
        <taxon>Tracheophyta</taxon>
        <taxon>Spermatophyta</taxon>
        <taxon>Magnoliopsida</taxon>
        <taxon>Liliopsida</taxon>
        <taxon>Zingiberales</taxon>
        <taxon>Musaceae</taxon>
        <taxon>Ensete</taxon>
    </lineage>
</organism>
<dbReference type="AlphaFoldDB" id="A0A427BBJ2"/>
<sequence>MARGGWRRAFCTSVRRDPEVTVATRMEVGEKQQRTPSVSPGPSPRSCAKRGFFSGSNPSTPRLALAASLRCRTKSKSSDSPNLQCDTPTSAVTPAAAAAAATAASTPRSRSPALFRRKAFSTPSSPRSPSRFALFKHLSRVCTPCLPESMQLCFVLLRTLNPFFELLVFRRRFLASFYEIR</sequence>
<name>A0A427BBJ2_ENSVE</name>
<evidence type="ECO:0000313" key="3">
    <source>
        <dbReference type="Proteomes" id="UP000287651"/>
    </source>
</evidence>
<evidence type="ECO:0000313" key="2">
    <source>
        <dbReference type="EMBL" id="RRT85793.1"/>
    </source>
</evidence>
<dbReference type="EMBL" id="AMZH03000059">
    <property type="protein sequence ID" value="RRT85793.1"/>
    <property type="molecule type" value="Genomic_DNA"/>
</dbReference>
<reference evidence="2 3" key="1">
    <citation type="journal article" date="2014" name="Agronomy (Basel)">
        <title>A Draft Genome Sequence for Ensete ventricosum, the Drought-Tolerant Tree Against Hunger.</title>
        <authorList>
            <person name="Harrison J."/>
            <person name="Moore K.A."/>
            <person name="Paszkiewicz K."/>
            <person name="Jones T."/>
            <person name="Grant M."/>
            <person name="Ambacheew D."/>
            <person name="Muzemil S."/>
            <person name="Studholme D.J."/>
        </authorList>
    </citation>
    <scope>NUCLEOTIDE SEQUENCE [LARGE SCALE GENOMIC DNA]</scope>
</reference>